<evidence type="ECO:0000313" key="7">
    <source>
        <dbReference type="Proteomes" id="UP001165565"/>
    </source>
</evidence>
<dbReference type="Gene3D" id="1.20.120.550">
    <property type="entry name" value="Membrane associated eicosanoid/glutathione metabolism-like domain"/>
    <property type="match status" value="1"/>
</dbReference>
<keyword evidence="2 5" id="KW-0812">Transmembrane</keyword>
<feature type="transmembrane region" description="Helical" evidence="5">
    <location>
        <begin position="75"/>
        <end position="92"/>
    </location>
</feature>
<keyword evidence="7" id="KW-1185">Reference proteome</keyword>
<proteinExistence type="predicted"/>
<evidence type="ECO:0000256" key="5">
    <source>
        <dbReference type="SAM" id="Phobius"/>
    </source>
</evidence>
<dbReference type="AlphaFoldDB" id="A0AA42CPW6"/>
<keyword evidence="3 5" id="KW-1133">Transmembrane helix</keyword>
<feature type="transmembrane region" description="Helical" evidence="5">
    <location>
        <begin position="104"/>
        <end position="126"/>
    </location>
</feature>
<dbReference type="PANTHER" id="PTHR35814">
    <property type="match status" value="1"/>
</dbReference>
<dbReference type="InterPro" id="IPR023352">
    <property type="entry name" value="MAPEG-like_dom_sf"/>
</dbReference>
<keyword evidence="4 5" id="KW-0472">Membrane</keyword>
<evidence type="ECO:0000256" key="2">
    <source>
        <dbReference type="ARBA" id="ARBA00022692"/>
    </source>
</evidence>
<evidence type="ECO:0000256" key="1">
    <source>
        <dbReference type="ARBA" id="ARBA00004370"/>
    </source>
</evidence>
<protein>
    <submittedName>
        <fullName evidence="6">MAPEG family protein</fullName>
    </submittedName>
</protein>
<dbReference type="PANTHER" id="PTHR35814:SF1">
    <property type="entry name" value="GLUTATHIONE S-TRANSFERASE-RELATED"/>
    <property type="match status" value="1"/>
</dbReference>
<evidence type="ECO:0000313" key="6">
    <source>
        <dbReference type="EMBL" id="MCW6535055.1"/>
    </source>
</evidence>
<evidence type="ECO:0000256" key="3">
    <source>
        <dbReference type="ARBA" id="ARBA00022989"/>
    </source>
</evidence>
<dbReference type="Pfam" id="PF01124">
    <property type="entry name" value="MAPEG"/>
    <property type="match status" value="1"/>
</dbReference>
<comment type="caution">
    <text evidence="6">The sequence shown here is derived from an EMBL/GenBank/DDBJ whole genome shotgun (WGS) entry which is preliminary data.</text>
</comment>
<evidence type="ECO:0000256" key="4">
    <source>
        <dbReference type="ARBA" id="ARBA00023136"/>
    </source>
</evidence>
<organism evidence="6 7">
    <name type="scientific">Sphingomonas lycopersici</name>
    <dbReference type="NCBI Taxonomy" id="2951807"/>
    <lineage>
        <taxon>Bacteria</taxon>
        <taxon>Pseudomonadati</taxon>
        <taxon>Pseudomonadota</taxon>
        <taxon>Alphaproteobacteria</taxon>
        <taxon>Sphingomonadales</taxon>
        <taxon>Sphingomonadaceae</taxon>
        <taxon>Sphingomonas</taxon>
    </lineage>
</organism>
<dbReference type="InterPro" id="IPR001129">
    <property type="entry name" value="Membr-assoc_MAPEG"/>
</dbReference>
<gene>
    <name evidence="6" type="ORF">NEE01_09680</name>
</gene>
<accession>A0AA42CPW6</accession>
<dbReference type="Proteomes" id="UP001165565">
    <property type="component" value="Unassembled WGS sequence"/>
</dbReference>
<name>A0AA42CPW6_9SPHN</name>
<dbReference type="SUPFAM" id="SSF161084">
    <property type="entry name" value="MAPEG domain-like"/>
    <property type="match status" value="1"/>
</dbReference>
<comment type="subcellular location">
    <subcellularLocation>
        <location evidence="1">Membrane</location>
    </subcellularLocation>
</comment>
<reference evidence="6" key="1">
    <citation type="submission" date="2022-06" db="EMBL/GenBank/DDBJ databases">
        <title>Sphingomonas sp. nov. isolated from rhizosphere soil of tomato.</title>
        <authorList>
            <person name="Dong H."/>
            <person name="Gao R."/>
        </authorList>
    </citation>
    <scope>NUCLEOTIDE SEQUENCE</scope>
    <source>
        <strain evidence="6">MMSM24</strain>
    </source>
</reference>
<dbReference type="GO" id="GO:0016020">
    <property type="term" value="C:membrane"/>
    <property type="evidence" value="ECO:0007669"/>
    <property type="project" value="UniProtKB-SubCell"/>
</dbReference>
<feature type="transmembrane region" description="Helical" evidence="5">
    <location>
        <begin position="52"/>
        <end position="69"/>
    </location>
</feature>
<feature type="transmembrane region" description="Helical" evidence="5">
    <location>
        <begin position="6"/>
        <end position="25"/>
    </location>
</feature>
<sequence>MMLPVTLVLAAAAGLINLWLGLRLVRGRMGGVSIGDGGKPEMLAGMRAHANFAEYAPLVVILTALIELARGPSLLLWTLTAIFVVARLLHPLGMARPAPNPLRAAGALGTWIVTAVLAMWGLTIAYQANAAPPSHGPAIETVAPRG</sequence>
<dbReference type="EMBL" id="JANFAV010000005">
    <property type="protein sequence ID" value="MCW6535055.1"/>
    <property type="molecule type" value="Genomic_DNA"/>
</dbReference>